<comment type="caution">
    <text evidence="1">The sequence shown here is derived from an EMBL/GenBank/DDBJ whole genome shotgun (WGS) entry which is preliminary data.</text>
</comment>
<gene>
    <name evidence="1" type="ORF">KSF_103710</name>
</gene>
<organism evidence="1 2">
    <name type="scientific">Reticulibacter mediterranei</name>
    <dbReference type="NCBI Taxonomy" id="2778369"/>
    <lineage>
        <taxon>Bacteria</taxon>
        <taxon>Bacillati</taxon>
        <taxon>Chloroflexota</taxon>
        <taxon>Ktedonobacteria</taxon>
        <taxon>Ktedonobacterales</taxon>
        <taxon>Reticulibacteraceae</taxon>
        <taxon>Reticulibacter</taxon>
    </lineage>
</organism>
<keyword evidence="2" id="KW-1185">Reference proteome</keyword>
<sequence>MFLLGNIPGDAALLAMVQQSRTPCVAVVSGSQLPVPLAAVDEVQGTLLSLEGSVAKNYKLIKMMDT</sequence>
<dbReference type="Proteomes" id="UP000597444">
    <property type="component" value="Unassembled WGS sequence"/>
</dbReference>
<reference evidence="1" key="1">
    <citation type="submission" date="2020-10" db="EMBL/GenBank/DDBJ databases">
        <title>Taxonomic study of unclassified bacteria belonging to the class Ktedonobacteria.</title>
        <authorList>
            <person name="Yabe S."/>
            <person name="Wang C.M."/>
            <person name="Zheng Y."/>
            <person name="Sakai Y."/>
            <person name="Cavaletti L."/>
            <person name="Monciardini P."/>
            <person name="Donadio S."/>
        </authorList>
    </citation>
    <scope>NUCLEOTIDE SEQUENCE</scope>
    <source>
        <strain evidence="1">ID150040</strain>
    </source>
</reference>
<protein>
    <submittedName>
        <fullName evidence="1">Uncharacterized protein</fullName>
    </submittedName>
</protein>
<evidence type="ECO:0000313" key="2">
    <source>
        <dbReference type="Proteomes" id="UP000597444"/>
    </source>
</evidence>
<evidence type="ECO:0000313" key="1">
    <source>
        <dbReference type="EMBL" id="GHP00324.1"/>
    </source>
</evidence>
<dbReference type="AlphaFoldDB" id="A0A8J3ITN6"/>
<proteinExistence type="predicted"/>
<name>A0A8J3ITN6_9CHLR</name>
<dbReference type="EMBL" id="BNJK01000002">
    <property type="protein sequence ID" value="GHP00324.1"/>
    <property type="molecule type" value="Genomic_DNA"/>
</dbReference>
<accession>A0A8J3ITN6</accession>